<reference evidence="1" key="2">
    <citation type="journal article" date="2015" name="Fish Shellfish Immunol.">
        <title>Early steps in the European eel (Anguilla anguilla)-Vibrio vulnificus interaction in the gills: Role of the RtxA13 toxin.</title>
        <authorList>
            <person name="Callol A."/>
            <person name="Pajuelo D."/>
            <person name="Ebbesson L."/>
            <person name="Teles M."/>
            <person name="MacKenzie S."/>
            <person name="Amaro C."/>
        </authorList>
    </citation>
    <scope>NUCLEOTIDE SEQUENCE</scope>
</reference>
<name>A0A0E9WL70_ANGAN</name>
<proteinExistence type="predicted"/>
<accession>A0A0E9WL70</accession>
<reference evidence="1" key="1">
    <citation type="submission" date="2014-11" db="EMBL/GenBank/DDBJ databases">
        <authorList>
            <person name="Amaro Gonzalez C."/>
        </authorList>
    </citation>
    <scope>NUCLEOTIDE SEQUENCE</scope>
</reference>
<dbReference type="EMBL" id="GBXM01018267">
    <property type="protein sequence ID" value="JAH90310.1"/>
    <property type="molecule type" value="Transcribed_RNA"/>
</dbReference>
<protein>
    <submittedName>
        <fullName evidence="1">Uncharacterized protein</fullName>
    </submittedName>
</protein>
<sequence length="80" mass="9375">MHVTMCSAGKPYYCGMSMCIYPCVCNKTQWPKIPDPFQIYSVYCTDIKSQPYLYCSQFPYSFPYWNSLWQLPSLNASRVC</sequence>
<evidence type="ECO:0000313" key="1">
    <source>
        <dbReference type="EMBL" id="JAH90310.1"/>
    </source>
</evidence>
<organism evidence="1">
    <name type="scientific">Anguilla anguilla</name>
    <name type="common">European freshwater eel</name>
    <name type="synonym">Muraena anguilla</name>
    <dbReference type="NCBI Taxonomy" id="7936"/>
    <lineage>
        <taxon>Eukaryota</taxon>
        <taxon>Metazoa</taxon>
        <taxon>Chordata</taxon>
        <taxon>Craniata</taxon>
        <taxon>Vertebrata</taxon>
        <taxon>Euteleostomi</taxon>
        <taxon>Actinopterygii</taxon>
        <taxon>Neopterygii</taxon>
        <taxon>Teleostei</taxon>
        <taxon>Anguilliformes</taxon>
        <taxon>Anguillidae</taxon>
        <taxon>Anguilla</taxon>
    </lineage>
</organism>
<dbReference type="AlphaFoldDB" id="A0A0E9WL70"/>